<reference evidence="1 2" key="1">
    <citation type="submission" date="2020-05" db="EMBL/GenBank/DDBJ databases">
        <authorList>
            <person name="Campoy J."/>
            <person name="Schneeberger K."/>
            <person name="Spophaly S."/>
        </authorList>
    </citation>
    <scope>NUCLEOTIDE SEQUENCE [LARGE SCALE GENOMIC DNA]</scope>
    <source>
        <strain evidence="1">PruArmRojPasFocal</strain>
    </source>
</reference>
<gene>
    <name evidence="1" type="ORF">CURHAP_LOCUS9757</name>
</gene>
<dbReference type="Proteomes" id="UP000507222">
    <property type="component" value="Unassembled WGS sequence"/>
</dbReference>
<proteinExistence type="predicted"/>
<sequence length="73" mass="8517">MESREVNLAIYEQEVRWRGDMTKLKLSMELCLHHPYHQDGQSKCPHLNTSHAVGLKLIQHDILPWLAFGHGRD</sequence>
<organism evidence="1 2">
    <name type="scientific">Prunus armeniaca</name>
    <name type="common">Apricot</name>
    <name type="synonym">Armeniaca vulgaris</name>
    <dbReference type="NCBI Taxonomy" id="36596"/>
    <lineage>
        <taxon>Eukaryota</taxon>
        <taxon>Viridiplantae</taxon>
        <taxon>Streptophyta</taxon>
        <taxon>Embryophyta</taxon>
        <taxon>Tracheophyta</taxon>
        <taxon>Spermatophyta</taxon>
        <taxon>Magnoliopsida</taxon>
        <taxon>eudicotyledons</taxon>
        <taxon>Gunneridae</taxon>
        <taxon>Pentapetalae</taxon>
        <taxon>rosids</taxon>
        <taxon>fabids</taxon>
        <taxon>Rosales</taxon>
        <taxon>Rosaceae</taxon>
        <taxon>Amygdaloideae</taxon>
        <taxon>Amygdaleae</taxon>
        <taxon>Prunus</taxon>
    </lineage>
</organism>
<dbReference type="EMBL" id="CAEKDK010000001">
    <property type="protein sequence ID" value="CAB4267166.1"/>
    <property type="molecule type" value="Genomic_DNA"/>
</dbReference>
<evidence type="ECO:0000313" key="2">
    <source>
        <dbReference type="Proteomes" id="UP000507222"/>
    </source>
</evidence>
<dbReference type="AlphaFoldDB" id="A0A6J5TSZ3"/>
<evidence type="ECO:0000313" key="1">
    <source>
        <dbReference type="EMBL" id="CAB4267166.1"/>
    </source>
</evidence>
<name>A0A6J5TSZ3_PRUAR</name>
<protein>
    <submittedName>
        <fullName evidence="1">Uncharacterized protein</fullName>
    </submittedName>
</protein>
<accession>A0A6J5TSZ3</accession>